<sequence length="100" mass="11014">MPLGRLIAITKGVYSIHPSPQRRAAQQKSPIRAECRAILSAQQQGRGRPAETDRPPTFTPRPAPDAGYTNSVRFVDDPELHRVTNSTPGVRCAPTRIRSD</sequence>
<gene>
    <name evidence="2" type="ORF">GCM10008961_15640</name>
</gene>
<feature type="region of interest" description="Disordered" evidence="1">
    <location>
        <begin position="40"/>
        <end position="70"/>
    </location>
</feature>
<name>A0ABQ2SH17_9DEIO</name>
<keyword evidence="3" id="KW-1185">Reference proteome</keyword>
<protein>
    <submittedName>
        <fullName evidence="2">Uncharacterized protein</fullName>
    </submittedName>
</protein>
<evidence type="ECO:0000313" key="3">
    <source>
        <dbReference type="Proteomes" id="UP000620633"/>
    </source>
</evidence>
<evidence type="ECO:0000313" key="2">
    <source>
        <dbReference type="EMBL" id="GGS24888.1"/>
    </source>
</evidence>
<proteinExistence type="predicted"/>
<dbReference type="EMBL" id="BMQO01000004">
    <property type="protein sequence ID" value="GGS24888.1"/>
    <property type="molecule type" value="Genomic_DNA"/>
</dbReference>
<dbReference type="Proteomes" id="UP000620633">
    <property type="component" value="Unassembled WGS sequence"/>
</dbReference>
<comment type="caution">
    <text evidence="2">The sequence shown here is derived from an EMBL/GenBank/DDBJ whole genome shotgun (WGS) entry which is preliminary data.</text>
</comment>
<reference evidence="3" key="1">
    <citation type="journal article" date="2019" name="Int. J. Syst. Evol. Microbiol.">
        <title>The Global Catalogue of Microorganisms (GCM) 10K type strain sequencing project: providing services to taxonomists for standard genome sequencing and annotation.</title>
        <authorList>
            <consortium name="The Broad Institute Genomics Platform"/>
            <consortium name="The Broad Institute Genome Sequencing Center for Infectious Disease"/>
            <person name="Wu L."/>
            <person name="Ma J."/>
        </authorList>
    </citation>
    <scope>NUCLEOTIDE SEQUENCE [LARGE SCALE GENOMIC DNA]</scope>
    <source>
        <strain evidence="3">JCM 31406</strain>
    </source>
</reference>
<organism evidence="2 3">
    <name type="scientific">Deinococcus knuensis</name>
    <dbReference type="NCBI Taxonomy" id="1837380"/>
    <lineage>
        <taxon>Bacteria</taxon>
        <taxon>Thermotogati</taxon>
        <taxon>Deinococcota</taxon>
        <taxon>Deinococci</taxon>
        <taxon>Deinococcales</taxon>
        <taxon>Deinococcaceae</taxon>
        <taxon>Deinococcus</taxon>
    </lineage>
</organism>
<feature type="region of interest" description="Disordered" evidence="1">
    <location>
        <begin position="81"/>
        <end position="100"/>
    </location>
</feature>
<evidence type="ECO:0000256" key="1">
    <source>
        <dbReference type="SAM" id="MobiDB-lite"/>
    </source>
</evidence>
<accession>A0ABQ2SH17</accession>